<dbReference type="Proteomes" id="UP000654075">
    <property type="component" value="Unassembled WGS sequence"/>
</dbReference>
<keyword evidence="1" id="KW-0175">Coiled coil</keyword>
<accession>A0A813H6B9</accession>
<feature type="compositionally biased region" description="Basic and acidic residues" evidence="2">
    <location>
        <begin position="447"/>
        <end position="458"/>
    </location>
</feature>
<reference evidence="3" key="1">
    <citation type="submission" date="2021-02" db="EMBL/GenBank/DDBJ databases">
        <authorList>
            <person name="Dougan E. K."/>
            <person name="Rhodes N."/>
            <person name="Thang M."/>
            <person name="Chan C."/>
        </authorList>
    </citation>
    <scope>NUCLEOTIDE SEQUENCE</scope>
</reference>
<feature type="region of interest" description="Disordered" evidence="2">
    <location>
        <begin position="186"/>
        <end position="241"/>
    </location>
</feature>
<feature type="region of interest" description="Disordered" evidence="2">
    <location>
        <begin position="440"/>
        <end position="468"/>
    </location>
</feature>
<sequence length="468" mass="49819">SHRAAKETAQHQQQQQQKQKPRDASGTAAGVDPILGRSYLQACRPEKQARILELAMAGQERGRLAAESAAGATSSTLESPAAAAAAHNNINNNDDNKDNSSNNNDNNNKSQTTTITAASAAVATQPASSFTDANNQNATAQLALTRPLSSIQATSIAAEAAKVKSKAVASATEVSRLGAQQALAKIATTTTTNPRTTTTTTRTTTNPQTTAAATAKATAAATPTPPPPPTRHFQRPPPAATEDLEPEALAVACRAAAADLSALRRQQASTEAERDTLRHLVARMAEEAESWRPASLKSWLERLGGIMGPSAGLANNPSGRAEEAILEQDEWLRPTWLDPALGGARAAIARRSEEKLQRLEAHSDRLRAGNERLRARCAGAGGNWEAAENEEVQALCGQASALALRVAALHTERSDLEADLASRKRGCLELERLLLSRNRRPSQPQCFKERPDWDDGRPKARRKAVAAK</sequence>
<evidence type="ECO:0000256" key="2">
    <source>
        <dbReference type="SAM" id="MobiDB-lite"/>
    </source>
</evidence>
<feature type="compositionally biased region" description="Basic residues" evidence="2">
    <location>
        <begin position="459"/>
        <end position="468"/>
    </location>
</feature>
<feature type="region of interest" description="Disordered" evidence="2">
    <location>
        <begin position="59"/>
        <end position="111"/>
    </location>
</feature>
<organism evidence="3 4">
    <name type="scientific">Polarella glacialis</name>
    <name type="common">Dinoflagellate</name>
    <dbReference type="NCBI Taxonomy" id="89957"/>
    <lineage>
        <taxon>Eukaryota</taxon>
        <taxon>Sar</taxon>
        <taxon>Alveolata</taxon>
        <taxon>Dinophyceae</taxon>
        <taxon>Suessiales</taxon>
        <taxon>Suessiaceae</taxon>
        <taxon>Polarella</taxon>
    </lineage>
</organism>
<dbReference type="EMBL" id="CAJNNV010030640">
    <property type="protein sequence ID" value="CAE8633125.1"/>
    <property type="molecule type" value="Genomic_DNA"/>
</dbReference>
<feature type="compositionally biased region" description="Low complexity" evidence="2">
    <location>
        <begin position="65"/>
        <end position="111"/>
    </location>
</feature>
<protein>
    <submittedName>
        <fullName evidence="3">Uncharacterized protein</fullName>
    </submittedName>
</protein>
<feature type="region of interest" description="Disordered" evidence="2">
    <location>
        <begin position="1"/>
        <end position="32"/>
    </location>
</feature>
<evidence type="ECO:0000313" key="3">
    <source>
        <dbReference type="EMBL" id="CAE8633125.1"/>
    </source>
</evidence>
<comment type="caution">
    <text evidence="3">The sequence shown here is derived from an EMBL/GenBank/DDBJ whole genome shotgun (WGS) entry which is preliminary data.</text>
</comment>
<name>A0A813H6B9_POLGL</name>
<feature type="compositionally biased region" description="Pro residues" evidence="2">
    <location>
        <begin position="223"/>
        <end position="239"/>
    </location>
</feature>
<feature type="compositionally biased region" description="Low complexity" evidence="2">
    <location>
        <begin position="187"/>
        <end position="222"/>
    </location>
</feature>
<proteinExistence type="predicted"/>
<feature type="coiled-coil region" evidence="1">
    <location>
        <begin position="349"/>
        <end position="376"/>
    </location>
</feature>
<evidence type="ECO:0000313" key="4">
    <source>
        <dbReference type="Proteomes" id="UP000654075"/>
    </source>
</evidence>
<keyword evidence="4" id="KW-1185">Reference proteome</keyword>
<evidence type="ECO:0000256" key="1">
    <source>
        <dbReference type="SAM" id="Coils"/>
    </source>
</evidence>
<feature type="non-terminal residue" evidence="3">
    <location>
        <position position="1"/>
    </location>
</feature>
<dbReference type="AlphaFoldDB" id="A0A813H6B9"/>
<gene>
    <name evidence="3" type="ORF">PGLA1383_LOCUS49039</name>
</gene>